<proteinExistence type="predicted"/>
<gene>
    <name evidence="1" type="ORF">EGR_05706</name>
</gene>
<dbReference type="EMBL" id="APAU02000044">
    <property type="protein sequence ID" value="EUB59455.1"/>
    <property type="molecule type" value="Genomic_DNA"/>
</dbReference>
<accession>W6UDP7</accession>
<dbReference type="RefSeq" id="XP_024350651.1">
    <property type="nucleotide sequence ID" value="XM_024494955.1"/>
</dbReference>
<dbReference type="AlphaFoldDB" id="W6UDP7"/>
<reference evidence="1 2" key="1">
    <citation type="journal article" date="2013" name="Nat. Genet.">
        <title>The genome of the hydatid tapeworm Echinococcus granulosus.</title>
        <authorList>
            <person name="Zheng H."/>
            <person name="Zhang W."/>
            <person name="Zhang L."/>
            <person name="Zhang Z."/>
            <person name="Li J."/>
            <person name="Lu G."/>
            <person name="Zhu Y."/>
            <person name="Wang Y."/>
            <person name="Huang Y."/>
            <person name="Liu J."/>
            <person name="Kang H."/>
            <person name="Chen J."/>
            <person name="Wang L."/>
            <person name="Chen A."/>
            <person name="Yu S."/>
            <person name="Gao Z."/>
            <person name="Jin L."/>
            <person name="Gu W."/>
            <person name="Wang Z."/>
            <person name="Zhao L."/>
            <person name="Shi B."/>
            <person name="Wen H."/>
            <person name="Lin R."/>
            <person name="Jones M.K."/>
            <person name="Brejova B."/>
            <person name="Vinar T."/>
            <person name="Zhao G."/>
            <person name="McManus D.P."/>
            <person name="Chen Z."/>
            <person name="Zhou Y."/>
            <person name="Wang S."/>
        </authorList>
    </citation>
    <scope>NUCLEOTIDE SEQUENCE [LARGE SCALE GENOMIC DNA]</scope>
</reference>
<evidence type="ECO:0000313" key="1">
    <source>
        <dbReference type="EMBL" id="EUB59455.1"/>
    </source>
</evidence>
<dbReference type="GeneID" id="36341421"/>
<protein>
    <submittedName>
        <fullName evidence="1">Uncharacterized protein</fullName>
    </submittedName>
</protein>
<dbReference type="Proteomes" id="UP000019149">
    <property type="component" value="Unassembled WGS sequence"/>
</dbReference>
<comment type="caution">
    <text evidence="1">The sequence shown here is derived from an EMBL/GenBank/DDBJ whole genome shotgun (WGS) entry which is preliminary data.</text>
</comment>
<name>W6UDP7_ECHGR</name>
<keyword evidence="2" id="KW-1185">Reference proteome</keyword>
<dbReference type="KEGG" id="egl:EGR_05706"/>
<sequence length="109" mass="12822">MTERKLVGLLDRLGARLFASVKLSNYGKKIASLNNLIRYLFVKEFVQQSYLFGLFEWKVQSGLLRIFIWKKIKMPTKFFFPMNKLKNTCFLKNATVEVKEHDVKGRAFP</sequence>
<dbReference type="CTD" id="36341421"/>
<evidence type="ECO:0000313" key="2">
    <source>
        <dbReference type="Proteomes" id="UP000019149"/>
    </source>
</evidence>
<organism evidence="1 2">
    <name type="scientific">Echinococcus granulosus</name>
    <name type="common">Hydatid tapeworm</name>
    <dbReference type="NCBI Taxonomy" id="6210"/>
    <lineage>
        <taxon>Eukaryota</taxon>
        <taxon>Metazoa</taxon>
        <taxon>Spiralia</taxon>
        <taxon>Lophotrochozoa</taxon>
        <taxon>Platyhelminthes</taxon>
        <taxon>Cestoda</taxon>
        <taxon>Eucestoda</taxon>
        <taxon>Cyclophyllidea</taxon>
        <taxon>Taeniidae</taxon>
        <taxon>Echinococcus</taxon>
        <taxon>Echinococcus granulosus group</taxon>
    </lineage>
</organism>